<dbReference type="AlphaFoldDB" id="A0A4Y2I5M5"/>
<dbReference type="EMBL" id="BGPR01002406">
    <property type="protein sequence ID" value="GBM72874.1"/>
    <property type="molecule type" value="Genomic_DNA"/>
</dbReference>
<dbReference type="Proteomes" id="UP000499080">
    <property type="component" value="Unassembled WGS sequence"/>
</dbReference>
<accession>A0A4Y2I5M5</accession>
<sequence>MTVIRIAAILEPSKMSDIWRLFGWLARFQSLARNRTLFLSLTKANQELEAEIPKLMKFIIFNTCIPILEAICESWGSTINKIVQKRPTASDGDDAAVGTTDKRMYLFHWCTTWP</sequence>
<reference evidence="1 2" key="1">
    <citation type="journal article" date="2019" name="Sci. Rep.">
        <title>Orb-weaving spider Araneus ventricosus genome elucidates the spidroin gene catalogue.</title>
        <authorList>
            <person name="Kono N."/>
            <person name="Nakamura H."/>
            <person name="Ohtoshi R."/>
            <person name="Moran D.A.P."/>
            <person name="Shinohara A."/>
            <person name="Yoshida Y."/>
            <person name="Fujiwara M."/>
            <person name="Mori M."/>
            <person name="Tomita M."/>
            <person name="Arakawa K."/>
        </authorList>
    </citation>
    <scope>NUCLEOTIDE SEQUENCE [LARGE SCALE GENOMIC DNA]</scope>
</reference>
<gene>
    <name evidence="1" type="ORF">AVEN_171655_1</name>
</gene>
<proteinExistence type="predicted"/>
<protein>
    <submittedName>
        <fullName evidence="1">Uncharacterized protein</fullName>
    </submittedName>
</protein>
<keyword evidence="2" id="KW-1185">Reference proteome</keyword>
<evidence type="ECO:0000313" key="1">
    <source>
        <dbReference type="EMBL" id="GBM72874.1"/>
    </source>
</evidence>
<organism evidence="1 2">
    <name type="scientific">Araneus ventricosus</name>
    <name type="common">Orbweaver spider</name>
    <name type="synonym">Epeira ventricosa</name>
    <dbReference type="NCBI Taxonomy" id="182803"/>
    <lineage>
        <taxon>Eukaryota</taxon>
        <taxon>Metazoa</taxon>
        <taxon>Ecdysozoa</taxon>
        <taxon>Arthropoda</taxon>
        <taxon>Chelicerata</taxon>
        <taxon>Arachnida</taxon>
        <taxon>Araneae</taxon>
        <taxon>Araneomorphae</taxon>
        <taxon>Entelegynae</taxon>
        <taxon>Araneoidea</taxon>
        <taxon>Araneidae</taxon>
        <taxon>Araneus</taxon>
    </lineage>
</organism>
<comment type="caution">
    <text evidence="1">The sequence shown here is derived from an EMBL/GenBank/DDBJ whole genome shotgun (WGS) entry which is preliminary data.</text>
</comment>
<name>A0A4Y2I5M5_ARAVE</name>
<evidence type="ECO:0000313" key="2">
    <source>
        <dbReference type="Proteomes" id="UP000499080"/>
    </source>
</evidence>